<keyword evidence="11" id="KW-1185">Reference proteome</keyword>
<keyword evidence="4 8" id="KW-0812">Transmembrane</keyword>
<dbReference type="Proteomes" id="UP000002875">
    <property type="component" value="Chromosome"/>
</dbReference>
<evidence type="ECO:0000256" key="4">
    <source>
        <dbReference type="ARBA" id="ARBA00022692"/>
    </source>
</evidence>
<dbReference type="PANTHER" id="PTHR48090">
    <property type="entry name" value="UNDECAPRENYL-PHOSPHATE 4-DEOXY-4-FORMAMIDO-L-ARABINOSE TRANSFERASE-RELATED"/>
    <property type="match status" value="1"/>
</dbReference>
<evidence type="ECO:0000256" key="6">
    <source>
        <dbReference type="ARBA" id="ARBA00022989"/>
    </source>
</evidence>
<evidence type="ECO:0000313" key="10">
    <source>
        <dbReference type="EMBL" id="AFK02461.1"/>
    </source>
</evidence>
<accession>A0ABN4AJT7</accession>
<sequence>MQLSVEFCNKKAFRMYLSIVSPVYRAQEIVDKLVEEIHQAVRPITDSYEIILVEDGSPDKSWEAIERVCSNDTYVKGVKLSRNFGQHAAINAGLSISKGEWIVVMDCDLQDRPDEIPHLLNKAKEGYELVFAQRQIRQDGFFKKLSSKLFYKIFSYLTDTIQDSSVANFGIYHRKVIDAVVSLGDRIRFFPTMTQWVGFRKAYLPVKHDERASGKSSYSWAKLIELAFNNIISFSDKPLRLTVRLGLMMSLVAILLGIGYLYLYFSNQIKQLGFASIIISITFFSGLIIFILGIIGIYLGKTFEQVKGRPVHIIDQKLNF</sequence>
<keyword evidence="2" id="KW-0328">Glycosyltransferase</keyword>
<evidence type="ECO:0000313" key="11">
    <source>
        <dbReference type="Proteomes" id="UP000002875"/>
    </source>
</evidence>
<dbReference type="InterPro" id="IPR001173">
    <property type="entry name" value="Glyco_trans_2-like"/>
</dbReference>
<dbReference type="CDD" id="cd04187">
    <property type="entry name" value="DPM1_like_bac"/>
    <property type="match status" value="1"/>
</dbReference>
<name>A0ABN4AJT7_EMTOG</name>
<evidence type="ECO:0000256" key="2">
    <source>
        <dbReference type="ARBA" id="ARBA00022676"/>
    </source>
</evidence>
<feature type="transmembrane region" description="Helical" evidence="8">
    <location>
        <begin position="277"/>
        <end position="299"/>
    </location>
</feature>
<evidence type="ECO:0000256" key="5">
    <source>
        <dbReference type="ARBA" id="ARBA00022985"/>
    </source>
</evidence>
<feature type="domain" description="Glycosyltransferase 2-like" evidence="9">
    <location>
        <begin position="18"/>
        <end position="154"/>
    </location>
</feature>
<protein>
    <submittedName>
        <fullName evidence="10">Glycosyl transferase family 2</fullName>
    </submittedName>
</protein>
<dbReference type="Gene3D" id="3.90.550.10">
    <property type="entry name" value="Spore Coat Polysaccharide Biosynthesis Protein SpsA, Chain A"/>
    <property type="match status" value="1"/>
</dbReference>
<evidence type="ECO:0000259" key="9">
    <source>
        <dbReference type="Pfam" id="PF00535"/>
    </source>
</evidence>
<evidence type="ECO:0000256" key="7">
    <source>
        <dbReference type="ARBA" id="ARBA00023136"/>
    </source>
</evidence>
<dbReference type="PANTHER" id="PTHR48090:SF3">
    <property type="entry name" value="UNDECAPRENYL-PHOSPHATE 4-DEOXY-4-FORMAMIDO-L-ARABINOSE TRANSFERASE"/>
    <property type="match status" value="1"/>
</dbReference>
<evidence type="ECO:0000256" key="3">
    <source>
        <dbReference type="ARBA" id="ARBA00022679"/>
    </source>
</evidence>
<dbReference type="InterPro" id="IPR029044">
    <property type="entry name" value="Nucleotide-diphossugar_trans"/>
</dbReference>
<keyword evidence="6 8" id="KW-1133">Transmembrane helix</keyword>
<evidence type="ECO:0000256" key="1">
    <source>
        <dbReference type="ARBA" id="ARBA00022475"/>
    </source>
</evidence>
<keyword evidence="3 10" id="KW-0808">Transferase</keyword>
<organism evidence="10 11">
    <name type="scientific">Emticicia oligotrophica (strain DSM 17448 / CIP 109782 / MTCC 6937 / GPTSA100-15)</name>
    <dbReference type="NCBI Taxonomy" id="929562"/>
    <lineage>
        <taxon>Bacteria</taxon>
        <taxon>Pseudomonadati</taxon>
        <taxon>Bacteroidota</taxon>
        <taxon>Cytophagia</taxon>
        <taxon>Cytophagales</taxon>
        <taxon>Leadbetterellaceae</taxon>
        <taxon>Emticicia</taxon>
    </lineage>
</organism>
<keyword evidence="5" id="KW-0448">Lipopolysaccharide biosynthesis</keyword>
<reference evidence="10 11" key="1">
    <citation type="submission" date="2011-07" db="EMBL/GenBank/DDBJ databases">
        <title>The complete genome of chromosome of Emticicia oligotrophica DSM 17448.</title>
        <authorList>
            <consortium name="US DOE Joint Genome Institute (JGI-PGF)"/>
            <person name="Lucas S."/>
            <person name="Han J."/>
            <person name="Lapidus A."/>
            <person name="Bruce D."/>
            <person name="Goodwin L."/>
            <person name="Pitluck S."/>
            <person name="Peters L."/>
            <person name="Kyrpides N."/>
            <person name="Mavromatis K."/>
            <person name="Ivanova N."/>
            <person name="Ovchinnikova G."/>
            <person name="Teshima H."/>
            <person name="Detter J.C."/>
            <person name="Tapia R."/>
            <person name="Han C."/>
            <person name="Land M."/>
            <person name="Hauser L."/>
            <person name="Markowitz V."/>
            <person name="Cheng J.-F."/>
            <person name="Hugenholtz P."/>
            <person name="Woyke T."/>
            <person name="Wu D."/>
            <person name="Tindall B."/>
            <person name="Pomrenke H."/>
            <person name="Brambilla E."/>
            <person name="Klenk H.-P."/>
            <person name="Eisen J.A."/>
        </authorList>
    </citation>
    <scope>NUCLEOTIDE SEQUENCE [LARGE SCALE GENOMIC DNA]</scope>
    <source>
        <strain evidence="10 11">DSM 17448</strain>
    </source>
</reference>
<keyword evidence="1" id="KW-1003">Cell membrane</keyword>
<dbReference type="EMBL" id="CP002961">
    <property type="protein sequence ID" value="AFK02461.1"/>
    <property type="molecule type" value="Genomic_DNA"/>
</dbReference>
<dbReference type="SUPFAM" id="SSF53448">
    <property type="entry name" value="Nucleotide-diphospho-sugar transferases"/>
    <property type="match status" value="1"/>
</dbReference>
<gene>
    <name evidence="10" type="ordered locus">Emtol_1312</name>
</gene>
<dbReference type="Pfam" id="PF00535">
    <property type="entry name" value="Glycos_transf_2"/>
    <property type="match status" value="1"/>
</dbReference>
<keyword evidence="7 8" id="KW-0472">Membrane</keyword>
<feature type="transmembrane region" description="Helical" evidence="8">
    <location>
        <begin position="245"/>
        <end position="265"/>
    </location>
</feature>
<dbReference type="InterPro" id="IPR050256">
    <property type="entry name" value="Glycosyltransferase_2"/>
</dbReference>
<proteinExistence type="predicted"/>
<dbReference type="GO" id="GO:0016740">
    <property type="term" value="F:transferase activity"/>
    <property type="evidence" value="ECO:0007669"/>
    <property type="project" value="UniProtKB-KW"/>
</dbReference>
<evidence type="ECO:0000256" key="8">
    <source>
        <dbReference type="SAM" id="Phobius"/>
    </source>
</evidence>